<dbReference type="EMBL" id="CP021081">
    <property type="protein sequence ID" value="ASN81713.1"/>
    <property type="molecule type" value="Genomic_DNA"/>
</dbReference>
<organism evidence="1 2">
    <name type="scientific">Deinococcus ficus</name>
    <dbReference type="NCBI Taxonomy" id="317577"/>
    <lineage>
        <taxon>Bacteria</taxon>
        <taxon>Thermotogati</taxon>
        <taxon>Deinococcota</taxon>
        <taxon>Deinococci</taxon>
        <taxon>Deinococcales</taxon>
        <taxon>Deinococcaceae</taxon>
        <taxon>Deinococcus</taxon>
    </lineage>
</organism>
<name>A0A221SYJ1_9DEIO</name>
<evidence type="ECO:0000313" key="2">
    <source>
        <dbReference type="Proteomes" id="UP000259030"/>
    </source>
</evidence>
<proteinExistence type="predicted"/>
<dbReference type="STRING" id="317577.GCA_000419625_01391"/>
<evidence type="ECO:0000313" key="1">
    <source>
        <dbReference type="EMBL" id="ASN81713.1"/>
    </source>
</evidence>
<accession>A0A221SYJ1</accession>
<dbReference type="AlphaFoldDB" id="A0A221SYJ1"/>
<sequence length="124" mass="13136">MTGMDDAVRTDVLRKMRVKSGMGVQVWHAPAALAGLAVDAPGLGVVLVFVERQADVVPRFLEVLAGGMPGVPVCVAYPKGGARAGVDLNRDTIWKDVQGACGWQPVAMVALDARWSALRFRPGP</sequence>
<reference evidence="1 2" key="1">
    <citation type="submission" date="2017-05" db="EMBL/GenBank/DDBJ databases">
        <title>The complete genome sequence of Deinococcus ficus isolated from the rhizosphere of the Ficus religiosa L. in Taiwan.</title>
        <authorList>
            <person name="Wu K.-M."/>
            <person name="Liao T.-L."/>
            <person name="Liu Y.-M."/>
            <person name="Young C.-C."/>
            <person name="Tsai S.-F."/>
        </authorList>
    </citation>
    <scope>NUCLEOTIDE SEQUENCE [LARGE SCALE GENOMIC DNA]</scope>
    <source>
        <strain evidence="1 2">CC-FR2-10</strain>
    </source>
</reference>
<dbReference type="Proteomes" id="UP000259030">
    <property type="component" value="Chromosome"/>
</dbReference>
<dbReference type="KEGG" id="dfc:DFI_12585"/>
<keyword evidence="2" id="KW-1185">Reference proteome</keyword>
<protein>
    <recommendedName>
        <fullName evidence="3">DUF3052 domain-containing protein</fullName>
    </recommendedName>
</protein>
<evidence type="ECO:0008006" key="3">
    <source>
        <dbReference type="Google" id="ProtNLM"/>
    </source>
</evidence>
<dbReference type="RefSeq" id="WP_051308137.1">
    <property type="nucleotide sequence ID" value="NZ_CP021081.1"/>
</dbReference>
<gene>
    <name evidence="1" type="ORF">DFI_12585</name>
</gene>